<evidence type="ECO:0000256" key="9">
    <source>
        <dbReference type="SAM" id="Coils"/>
    </source>
</evidence>
<dbReference type="Gene3D" id="1.10.287.130">
    <property type="match status" value="1"/>
</dbReference>
<dbReference type="SUPFAM" id="SSF47384">
    <property type="entry name" value="Homodimeric domain of signal transducing histidine kinase"/>
    <property type="match status" value="1"/>
</dbReference>
<dbReference type="InterPro" id="IPR036890">
    <property type="entry name" value="HATPase_C_sf"/>
</dbReference>
<sequence length="568" mass="62313">MVCHEAWNGEKPVRLNRAAQWALLVFFIFMGIGALFAGERLRAQKQERRQTVSQIAANAARSLERQLFRSLSATNALAAILRQNGRIENFDALAAGMINVYGGIDALQLVPGGVISQVYPLAGNERAVGFNILGDPARRIEAERTINSRRLTLDGPFELIQGGVAVVGRQAVFLDDGRGGERFWGFAAAIIRLPTLKGASNLGLLAKNGYVYQVSRINPRTGKSIVFARGGGIAPVDPVEFAFDVPNGRWVLSVSPVAGWFKVSDIIFYGSMVFGFSLALAGLTYVVQRRPELLRQEVAKRTAELRSARNRLEGEARERAMVEAEVRRFNAELEQRVAERTSQLATAHQELESFSHSVSHDLQAPLCNIEDILRIFREEHAGSLDENGMQLLRRICKAGDRMKELIGHLFELSLVNRGELVRQSIDISDMVREIAAELQGGDPGRSATFIIAGGVRASGDEGLLRVAFENLLGNAWKYSGGTESALIEFGSFESGGERVFFVRDNGAGFDMKYADRLFGVFQRLHTASEFEGIGIGLATVQRIIIRHGGRIWAEGAVGKGATFFFTLG</sequence>
<evidence type="ECO:0000259" key="12">
    <source>
        <dbReference type="PROSITE" id="PS50839"/>
    </source>
</evidence>
<evidence type="ECO:0000259" key="11">
    <source>
        <dbReference type="PROSITE" id="PS50109"/>
    </source>
</evidence>
<evidence type="ECO:0000256" key="4">
    <source>
        <dbReference type="ARBA" id="ARBA00022679"/>
    </source>
</evidence>
<dbReference type="EC" id="2.7.13.3" evidence="3"/>
<keyword evidence="9" id="KW-0175">Coiled coil</keyword>
<comment type="catalytic activity">
    <reaction evidence="1">
        <text>ATP + protein L-histidine = ADP + protein N-phospho-L-histidine.</text>
        <dbReference type="EC" id="2.7.13.3"/>
    </reaction>
</comment>
<evidence type="ECO:0000256" key="6">
    <source>
        <dbReference type="ARBA" id="ARBA00022777"/>
    </source>
</evidence>
<dbReference type="InterPro" id="IPR006189">
    <property type="entry name" value="CHASE_dom"/>
</dbReference>
<gene>
    <name evidence="13" type="ORF">JZM60_09665</name>
</gene>
<evidence type="ECO:0000313" key="14">
    <source>
        <dbReference type="Proteomes" id="UP000663651"/>
    </source>
</evidence>
<evidence type="ECO:0000256" key="3">
    <source>
        <dbReference type="ARBA" id="ARBA00012438"/>
    </source>
</evidence>
<organism evidence="13 14">
    <name type="scientific">Geobacter benzoatilyticus</name>
    <dbReference type="NCBI Taxonomy" id="2815309"/>
    <lineage>
        <taxon>Bacteria</taxon>
        <taxon>Pseudomonadati</taxon>
        <taxon>Thermodesulfobacteriota</taxon>
        <taxon>Desulfuromonadia</taxon>
        <taxon>Geobacterales</taxon>
        <taxon>Geobacteraceae</taxon>
        <taxon>Geobacter</taxon>
    </lineage>
</organism>
<keyword evidence="7 10" id="KW-1133">Transmembrane helix</keyword>
<evidence type="ECO:0000256" key="8">
    <source>
        <dbReference type="ARBA" id="ARBA00023136"/>
    </source>
</evidence>
<dbReference type="PROSITE" id="PS50109">
    <property type="entry name" value="HIS_KIN"/>
    <property type="match status" value="1"/>
</dbReference>
<name>A0ABX7Q955_9BACT</name>
<dbReference type="PRINTS" id="PR00344">
    <property type="entry name" value="BCTRLSENSOR"/>
</dbReference>
<dbReference type="InterPro" id="IPR003594">
    <property type="entry name" value="HATPase_dom"/>
</dbReference>
<evidence type="ECO:0000313" key="13">
    <source>
        <dbReference type="EMBL" id="QSV47386.1"/>
    </source>
</evidence>
<dbReference type="InterPro" id="IPR036097">
    <property type="entry name" value="HisK_dim/P_sf"/>
</dbReference>
<evidence type="ECO:0000256" key="10">
    <source>
        <dbReference type="SAM" id="Phobius"/>
    </source>
</evidence>
<dbReference type="EMBL" id="CP071382">
    <property type="protein sequence ID" value="QSV47386.1"/>
    <property type="molecule type" value="Genomic_DNA"/>
</dbReference>
<feature type="coiled-coil region" evidence="9">
    <location>
        <begin position="295"/>
        <end position="350"/>
    </location>
</feature>
<keyword evidence="14" id="KW-1185">Reference proteome</keyword>
<dbReference type="PROSITE" id="PS50839">
    <property type="entry name" value="CHASE"/>
    <property type="match status" value="1"/>
</dbReference>
<dbReference type="PANTHER" id="PTHR42878:SF15">
    <property type="entry name" value="BACTERIOPHYTOCHROME"/>
    <property type="match status" value="1"/>
</dbReference>
<dbReference type="Gene3D" id="3.30.450.350">
    <property type="entry name" value="CHASE domain"/>
    <property type="match status" value="1"/>
</dbReference>
<dbReference type="PANTHER" id="PTHR42878">
    <property type="entry name" value="TWO-COMPONENT HISTIDINE KINASE"/>
    <property type="match status" value="1"/>
</dbReference>
<dbReference type="Pfam" id="PF03924">
    <property type="entry name" value="CHASE"/>
    <property type="match status" value="1"/>
</dbReference>
<evidence type="ECO:0000256" key="5">
    <source>
        <dbReference type="ARBA" id="ARBA00022692"/>
    </source>
</evidence>
<dbReference type="InterPro" id="IPR005467">
    <property type="entry name" value="His_kinase_dom"/>
</dbReference>
<dbReference type="InterPro" id="IPR004358">
    <property type="entry name" value="Sig_transdc_His_kin-like_C"/>
</dbReference>
<dbReference type="SMART" id="SM01079">
    <property type="entry name" value="CHASE"/>
    <property type="match status" value="1"/>
</dbReference>
<keyword evidence="8 10" id="KW-0472">Membrane</keyword>
<dbReference type="Proteomes" id="UP000663651">
    <property type="component" value="Chromosome"/>
</dbReference>
<dbReference type="SMART" id="SM00387">
    <property type="entry name" value="HATPase_c"/>
    <property type="match status" value="1"/>
</dbReference>
<feature type="transmembrane region" description="Helical" evidence="10">
    <location>
        <begin position="266"/>
        <end position="287"/>
    </location>
</feature>
<protein>
    <recommendedName>
        <fullName evidence="3">histidine kinase</fullName>
        <ecNumber evidence="3">2.7.13.3</ecNumber>
    </recommendedName>
</protein>
<reference evidence="13 14" key="1">
    <citation type="submission" date="2021-03" db="EMBL/GenBank/DDBJ databases">
        <title>Geobacter metallireducens gen. nov. sp. nov., a microorganism capable of coupling the complete oxidation of organic compounds to the reduction of iron and other metals.</title>
        <authorList>
            <person name="Li Y."/>
        </authorList>
    </citation>
    <scope>NUCLEOTIDE SEQUENCE [LARGE SCALE GENOMIC DNA]</scope>
    <source>
        <strain evidence="13 14">Jerry-YX</strain>
    </source>
</reference>
<proteinExistence type="predicted"/>
<dbReference type="InterPro" id="IPR042240">
    <property type="entry name" value="CHASE_sf"/>
</dbReference>
<evidence type="ECO:0000256" key="7">
    <source>
        <dbReference type="ARBA" id="ARBA00022989"/>
    </source>
</evidence>
<keyword evidence="6" id="KW-0418">Kinase</keyword>
<keyword evidence="5 10" id="KW-0812">Transmembrane</keyword>
<dbReference type="Pfam" id="PF02518">
    <property type="entry name" value="HATPase_c"/>
    <property type="match status" value="1"/>
</dbReference>
<dbReference type="InterPro" id="IPR050351">
    <property type="entry name" value="BphY/WalK/GraS-like"/>
</dbReference>
<dbReference type="SUPFAM" id="SSF55874">
    <property type="entry name" value="ATPase domain of HSP90 chaperone/DNA topoisomerase II/histidine kinase"/>
    <property type="match status" value="1"/>
</dbReference>
<feature type="domain" description="CHASE" evidence="12">
    <location>
        <begin position="114"/>
        <end position="196"/>
    </location>
</feature>
<feature type="transmembrane region" description="Helical" evidence="10">
    <location>
        <begin position="18"/>
        <end position="38"/>
    </location>
</feature>
<dbReference type="Gene3D" id="3.30.565.10">
    <property type="entry name" value="Histidine kinase-like ATPase, C-terminal domain"/>
    <property type="match status" value="1"/>
</dbReference>
<feature type="domain" description="Histidine kinase" evidence="11">
    <location>
        <begin position="357"/>
        <end position="568"/>
    </location>
</feature>
<comment type="subcellular location">
    <subcellularLocation>
        <location evidence="2">Membrane</location>
    </subcellularLocation>
</comment>
<evidence type="ECO:0000256" key="2">
    <source>
        <dbReference type="ARBA" id="ARBA00004370"/>
    </source>
</evidence>
<accession>A0ABX7Q955</accession>
<keyword evidence="4" id="KW-0808">Transferase</keyword>
<evidence type="ECO:0000256" key="1">
    <source>
        <dbReference type="ARBA" id="ARBA00000085"/>
    </source>
</evidence>